<keyword evidence="1 3" id="KW-0547">Nucleotide-binding</keyword>
<dbReference type="Pfam" id="PF00069">
    <property type="entry name" value="Pkinase"/>
    <property type="match status" value="1"/>
</dbReference>
<dbReference type="PROSITE" id="PS50011">
    <property type="entry name" value="PROTEIN_KINASE_DOM"/>
    <property type="match status" value="1"/>
</dbReference>
<dbReference type="InterPro" id="IPR011009">
    <property type="entry name" value="Kinase-like_dom_sf"/>
</dbReference>
<proteinExistence type="inferred from homology"/>
<dbReference type="PROSITE" id="PS00107">
    <property type="entry name" value="PROTEIN_KINASE_ATP"/>
    <property type="match status" value="1"/>
</dbReference>
<evidence type="ECO:0000256" key="4">
    <source>
        <dbReference type="RuleBase" id="RU000304"/>
    </source>
</evidence>
<dbReference type="Gene3D" id="1.10.510.10">
    <property type="entry name" value="Transferase(Phosphotransferase) domain 1"/>
    <property type="match status" value="1"/>
</dbReference>
<feature type="domain" description="Protein kinase" evidence="5">
    <location>
        <begin position="1"/>
        <end position="263"/>
    </location>
</feature>
<dbReference type="FunFam" id="3.30.200.20:FF:000042">
    <property type="entry name" value="Aurora kinase A"/>
    <property type="match status" value="1"/>
</dbReference>
<dbReference type="SMART" id="SM00220">
    <property type="entry name" value="S_TKc"/>
    <property type="match status" value="1"/>
</dbReference>
<name>A0A1E4SZT4_9ASCO</name>
<evidence type="ECO:0000256" key="1">
    <source>
        <dbReference type="ARBA" id="ARBA00022741"/>
    </source>
</evidence>
<feature type="non-terminal residue" evidence="6">
    <location>
        <position position="315"/>
    </location>
</feature>
<dbReference type="GO" id="GO:0030447">
    <property type="term" value="P:filamentous growth"/>
    <property type="evidence" value="ECO:0007669"/>
    <property type="project" value="UniProtKB-ARBA"/>
</dbReference>
<accession>A0A1E4SZT4</accession>
<dbReference type="EMBL" id="KV453854">
    <property type="protein sequence ID" value="ODV85013.1"/>
    <property type="molecule type" value="Genomic_DNA"/>
</dbReference>
<keyword evidence="4" id="KW-0808">Transferase</keyword>
<dbReference type="PROSITE" id="PS00108">
    <property type="entry name" value="PROTEIN_KINASE_ST"/>
    <property type="match status" value="1"/>
</dbReference>
<feature type="binding site" evidence="3">
    <location>
        <position position="30"/>
    </location>
    <ligand>
        <name>ATP</name>
        <dbReference type="ChEBI" id="CHEBI:30616"/>
    </ligand>
</feature>
<evidence type="ECO:0000256" key="2">
    <source>
        <dbReference type="ARBA" id="ARBA00022840"/>
    </source>
</evidence>
<dbReference type="InterPro" id="IPR000719">
    <property type="entry name" value="Prot_kinase_dom"/>
</dbReference>
<dbReference type="FunFam" id="1.10.510.10:FF:000571">
    <property type="entry name" value="Maternal embryonic leucine zipper kinase"/>
    <property type="match status" value="1"/>
</dbReference>
<protein>
    <recommendedName>
        <fullName evidence="5">Protein kinase domain-containing protein</fullName>
    </recommendedName>
</protein>
<dbReference type="GO" id="GO:0005524">
    <property type="term" value="F:ATP binding"/>
    <property type="evidence" value="ECO:0007669"/>
    <property type="project" value="UniProtKB-UniRule"/>
</dbReference>
<evidence type="ECO:0000313" key="6">
    <source>
        <dbReference type="EMBL" id="ODV85013.1"/>
    </source>
</evidence>
<dbReference type="InterPro" id="IPR008271">
    <property type="entry name" value="Ser/Thr_kinase_AS"/>
</dbReference>
<dbReference type="PANTHER" id="PTHR24347">
    <property type="entry name" value="SERINE/THREONINE-PROTEIN KINASE"/>
    <property type="match status" value="1"/>
</dbReference>
<keyword evidence="2 3" id="KW-0067">ATP-binding</keyword>
<gene>
    <name evidence="6" type="ORF">CANARDRAFT_179379</name>
</gene>
<dbReference type="STRING" id="983967.A0A1E4SZT4"/>
<reference evidence="7" key="1">
    <citation type="submission" date="2016-04" db="EMBL/GenBank/DDBJ databases">
        <title>Comparative genomics of biotechnologically important yeasts.</title>
        <authorList>
            <consortium name="DOE Joint Genome Institute"/>
            <person name="Riley R."/>
            <person name="Haridas S."/>
            <person name="Wolfe K.H."/>
            <person name="Lopes M.R."/>
            <person name="Hittinger C.T."/>
            <person name="Goker M."/>
            <person name="Salamov A."/>
            <person name="Wisecaver J."/>
            <person name="Long T.M."/>
            <person name="Aerts A.L."/>
            <person name="Barry K."/>
            <person name="Choi C."/>
            <person name="Clum A."/>
            <person name="Coughlan A.Y."/>
            <person name="Deshpande S."/>
            <person name="Douglass A.P."/>
            <person name="Hanson S.J."/>
            <person name="Klenk H.-P."/>
            <person name="Labutti K."/>
            <person name="Lapidus A."/>
            <person name="Lindquist E."/>
            <person name="Lipzen A."/>
            <person name="Meier-Kolthoff J.P."/>
            <person name="Ohm R.A."/>
            <person name="Otillar R.P."/>
            <person name="Pangilinan J."/>
            <person name="Peng Y."/>
            <person name="Rokas A."/>
            <person name="Rosa C.A."/>
            <person name="Scheuner C."/>
            <person name="Sibirny A.A."/>
            <person name="Slot J.C."/>
            <person name="Stielow J.B."/>
            <person name="Sun H."/>
            <person name="Kurtzman C.P."/>
            <person name="Blackwell M."/>
            <person name="Grigoriev I.V."/>
            <person name="Jeffries T.W."/>
        </authorList>
    </citation>
    <scope>NUCLEOTIDE SEQUENCE [LARGE SCALE GENOMIC DNA]</scope>
    <source>
        <strain evidence="7">NRRL YB-2248</strain>
    </source>
</reference>
<evidence type="ECO:0000256" key="3">
    <source>
        <dbReference type="PROSITE-ProRule" id="PRU10141"/>
    </source>
</evidence>
<dbReference type="SUPFAM" id="SSF56112">
    <property type="entry name" value="Protein kinase-like (PK-like)"/>
    <property type="match status" value="1"/>
</dbReference>
<dbReference type="AlphaFoldDB" id="A0A1E4SZT4"/>
<feature type="non-terminal residue" evidence="6">
    <location>
        <position position="1"/>
    </location>
</feature>
<dbReference type="OrthoDB" id="40902at2759"/>
<comment type="similarity">
    <text evidence="4">Belongs to the protein kinase superfamily.</text>
</comment>
<sequence>YDMGRTLGTGSFGCVVHGISKYNKRHVAIKILSKNLFRRRKTNISDVLREIKLLSKLNHENIISLIDWYEDDFNFYIITPLARGGELFDRIIELSVFTERDAMLIILKLVKAVKYLHDNGIVHRDIKPENILYMDKNHDNNTIVLADFGLAQQINDPNLKLFGSPGTPTYRAPELFLKTGHNHKVDIWGIGIIAYILLTGRVPVSQDSDLSEFFKLVYSEKFPVFVNGTTPISIESKNFVKACLQPDMDLRPDTNELLRHPWLLGMGDINDTFDLIPAIKVGFNAEKAFRNVIRKVIIEKKLSDLRKLNNEAANE</sequence>
<keyword evidence="4" id="KW-0723">Serine/threonine-protein kinase</keyword>
<keyword evidence="7" id="KW-1185">Reference proteome</keyword>
<organism evidence="6 7">
    <name type="scientific">[Candida] arabinofermentans NRRL YB-2248</name>
    <dbReference type="NCBI Taxonomy" id="983967"/>
    <lineage>
        <taxon>Eukaryota</taxon>
        <taxon>Fungi</taxon>
        <taxon>Dikarya</taxon>
        <taxon>Ascomycota</taxon>
        <taxon>Saccharomycotina</taxon>
        <taxon>Pichiomycetes</taxon>
        <taxon>Pichiales</taxon>
        <taxon>Pichiaceae</taxon>
        <taxon>Ogataea</taxon>
        <taxon>Ogataea/Candida clade</taxon>
    </lineage>
</organism>
<evidence type="ECO:0000259" key="5">
    <source>
        <dbReference type="PROSITE" id="PS50011"/>
    </source>
</evidence>
<dbReference type="InterPro" id="IPR017441">
    <property type="entry name" value="Protein_kinase_ATP_BS"/>
</dbReference>
<evidence type="ECO:0000313" key="7">
    <source>
        <dbReference type="Proteomes" id="UP000094801"/>
    </source>
</evidence>
<keyword evidence="4" id="KW-0418">Kinase</keyword>
<dbReference type="GO" id="GO:0004674">
    <property type="term" value="F:protein serine/threonine kinase activity"/>
    <property type="evidence" value="ECO:0007669"/>
    <property type="project" value="UniProtKB-KW"/>
</dbReference>
<dbReference type="Proteomes" id="UP000094801">
    <property type="component" value="Unassembled WGS sequence"/>
</dbReference>